<dbReference type="InterPro" id="IPR051049">
    <property type="entry name" value="Dienelactone_hydrolase-like"/>
</dbReference>
<organism evidence="2 3">
    <name type="scientific">Uliginosibacterium flavum</name>
    <dbReference type="NCBI Taxonomy" id="1396831"/>
    <lineage>
        <taxon>Bacteria</taxon>
        <taxon>Pseudomonadati</taxon>
        <taxon>Pseudomonadota</taxon>
        <taxon>Betaproteobacteria</taxon>
        <taxon>Rhodocyclales</taxon>
        <taxon>Zoogloeaceae</taxon>
        <taxon>Uliginosibacterium</taxon>
    </lineage>
</organism>
<dbReference type="GO" id="GO:0016787">
    <property type="term" value="F:hydrolase activity"/>
    <property type="evidence" value="ECO:0007669"/>
    <property type="project" value="UniProtKB-KW"/>
</dbReference>
<keyword evidence="3" id="KW-1185">Reference proteome</keyword>
<protein>
    <submittedName>
        <fullName evidence="2">Dienelactone hydrolase family protein</fullName>
        <ecNumber evidence="2">3.1.-.-</ecNumber>
    </submittedName>
</protein>
<evidence type="ECO:0000313" key="2">
    <source>
        <dbReference type="EMBL" id="MET7015406.1"/>
    </source>
</evidence>
<dbReference type="EMBL" id="JBEWZI010000016">
    <property type="protein sequence ID" value="MET7015406.1"/>
    <property type="molecule type" value="Genomic_DNA"/>
</dbReference>
<dbReference type="SUPFAM" id="SSF53474">
    <property type="entry name" value="alpha/beta-Hydrolases"/>
    <property type="match status" value="1"/>
</dbReference>
<dbReference type="InterPro" id="IPR002925">
    <property type="entry name" value="Dienelactn_hydro"/>
</dbReference>
<gene>
    <name evidence="2" type="ORF">ABXR19_14545</name>
</gene>
<dbReference type="Pfam" id="PF01738">
    <property type="entry name" value="DLH"/>
    <property type="match status" value="1"/>
</dbReference>
<dbReference type="PROSITE" id="PS51318">
    <property type="entry name" value="TAT"/>
    <property type="match status" value="1"/>
</dbReference>
<dbReference type="RefSeq" id="WP_354601865.1">
    <property type="nucleotide sequence ID" value="NZ_JBEWZI010000016.1"/>
</dbReference>
<dbReference type="PANTHER" id="PTHR46623">
    <property type="entry name" value="CARBOXYMETHYLENEBUTENOLIDASE-RELATED"/>
    <property type="match status" value="1"/>
</dbReference>
<evidence type="ECO:0000313" key="3">
    <source>
        <dbReference type="Proteomes" id="UP001549691"/>
    </source>
</evidence>
<reference evidence="2 3" key="1">
    <citation type="submission" date="2024-07" db="EMBL/GenBank/DDBJ databases">
        <title>Uliginosibacterium flavum JJ3220;KACC:17644.</title>
        <authorList>
            <person name="Kim M.K."/>
        </authorList>
    </citation>
    <scope>NUCLEOTIDE SEQUENCE [LARGE SCALE GENOMIC DNA]</scope>
    <source>
        <strain evidence="2 3">KACC:17644</strain>
    </source>
</reference>
<dbReference type="Proteomes" id="UP001549691">
    <property type="component" value="Unassembled WGS sequence"/>
</dbReference>
<evidence type="ECO:0000259" key="1">
    <source>
        <dbReference type="Pfam" id="PF01738"/>
    </source>
</evidence>
<dbReference type="EC" id="3.1.-.-" evidence="2"/>
<dbReference type="Gene3D" id="3.40.50.1820">
    <property type="entry name" value="alpha/beta hydrolase"/>
    <property type="match status" value="1"/>
</dbReference>
<accession>A0ABV2TNA5</accession>
<keyword evidence="2" id="KW-0378">Hydrolase</keyword>
<proteinExistence type="predicted"/>
<sequence>MSKSPIINQDIIALYDEYTHAPLPRRVFMKRLTAITGSTVAASAVLPLLENNYAQAAVLAPDDARLTVQKVSFASEAGSINGYLAAPKGAAGKLPAVIVIHENRGLNPHIEDITRRLALAGYLALGVDYLSLLGGTPADEDKARDMFTKVDAKTIGAISLGALKFLKAHAQSTGKVGVVGFCWGGAAVNQLATLAPDLNAGVAFYGMQPKAEEVPKIKAPLQLHYAGLDERLNAGIAAYEAALKAAGKPYELYMYDGANHAFNNDTNAARYNEAAAKLAWQRSLDFLKRNLG</sequence>
<name>A0ABV2TNA5_9RHOO</name>
<dbReference type="PANTHER" id="PTHR46623:SF6">
    <property type="entry name" value="ALPHA_BETA-HYDROLASES SUPERFAMILY PROTEIN"/>
    <property type="match status" value="1"/>
</dbReference>
<dbReference type="InterPro" id="IPR029058">
    <property type="entry name" value="AB_hydrolase_fold"/>
</dbReference>
<feature type="domain" description="Dienelactone hydrolase" evidence="1">
    <location>
        <begin position="80"/>
        <end position="289"/>
    </location>
</feature>
<comment type="caution">
    <text evidence="2">The sequence shown here is derived from an EMBL/GenBank/DDBJ whole genome shotgun (WGS) entry which is preliminary data.</text>
</comment>
<dbReference type="InterPro" id="IPR006311">
    <property type="entry name" value="TAT_signal"/>
</dbReference>